<organism evidence="2 3">
    <name type="scientific">Orbilia javanica</name>
    <dbReference type="NCBI Taxonomy" id="47235"/>
    <lineage>
        <taxon>Eukaryota</taxon>
        <taxon>Fungi</taxon>
        <taxon>Dikarya</taxon>
        <taxon>Ascomycota</taxon>
        <taxon>Pezizomycotina</taxon>
        <taxon>Orbiliomycetes</taxon>
        <taxon>Orbiliales</taxon>
        <taxon>Orbiliaceae</taxon>
        <taxon>Orbilia</taxon>
    </lineage>
</organism>
<protein>
    <submittedName>
        <fullName evidence="2">MutS protein msh5</fullName>
    </submittedName>
</protein>
<feature type="compositionally biased region" description="Polar residues" evidence="1">
    <location>
        <begin position="68"/>
        <end position="77"/>
    </location>
</feature>
<evidence type="ECO:0000256" key="1">
    <source>
        <dbReference type="SAM" id="MobiDB-lite"/>
    </source>
</evidence>
<proteinExistence type="predicted"/>
<keyword evidence="3" id="KW-1185">Reference proteome</keyword>
<accession>A0AAN8RRA7</accession>
<sequence length="308" mass="33913">MPRNTLQQRFSQAPPPSVTSSPPGRTYQGSQPSQLPSSRGIKRLRPNSPFRVTPKRHLSSTGPFVHHGSSSTPSARTPNAGLAEEIASQIEDEDQEEEDGDKDIIMAVDYRGRRLGCSFYTEQDETLWFVNDVEVNMSGSSGGAAKEILESLRLQIQPTLILFPSRADDLFASSTNGNTLDNQPGVDLNIRPAPEFSVEQGRNKLAGLDLGVNEDCPTFITPNDANDMDADDEYGLGPMLDRVPGKKQSMLRLESYIDTEGSYVSVGCAGAVLINVRRRRAIQNPHAEDVPYQYGVSKLKLWTMENIM</sequence>
<evidence type="ECO:0000313" key="2">
    <source>
        <dbReference type="EMBL" id="KAK6355696.1"/>
    </source>
</evidence>
<reference evidence="2 3" key="1">
    <citation type="submission" date="2019-10" db="EMBL/GenBank/DDBJ databases">
        <authorList>
            <person name="Palmer J.M."/>
        </authorList>
    </citation>
    <scope>NUCLEOTIDE SEQUENCE [LARGE SCALE GENOMIC DNA]</scope>
    <source>
        <strain evidence="2 3">TWF718</strain>
    </source>
</reference>
<dbReference type="EMBL" id="JAVHNR010000001">
    <property type="protein sequence ID" value="KAK6355696.1"/>
    <property type="molecule type" value="Genomic_DNA"/>
</dbReference>
<feature type="compositionally biased region" description="Polar residues" evidence="1">
    <location>
        <begin position="18"/>
        <end position="37"/>
    </location>
</feature>
<feature type="region of interest" description="Disordered" evidence="1">
    <location>
        <begin position="1"/>
        <end position="78"/>
    </location>
</feature>
<dbReference type="Proteomes" id="UP001313282">
    <property type="component" value="Unassembled WGS sequence"/>
</dbReference>
<dbReference type="AlphaFoldDB" id="A0AAN8RRA7"/>
<gene>
    <name evidence="2" type="primary">MSH5_1</name>
    <name evidence="2" type="ORF">TWF718_000089</name>
</gene>
<evidence type="ECO:0000313" key="3">
    <source>
        <dbReference type="Proteomes" id="UP001313282"/>
    </source>
</evidence>
<feature type="compositionally biased region" description="Polar residues" evidence="1">
    <location>
        <begin position="1"/>
        <end position="11"/>
    </location>
</feature>
<name>A0AAN8RRA7_9PEZI</name>
<comment type="caution">
    <text evidence="2">The sequence shown here is derived from an EMBL/GenBank/DDBJ whole genome shotgun (WGS) entry which is preliminary data.</text>
</comment>